<dbReference type="InterPro" id="IPR015278">
    <property type="entry name" value="BglII-like"/>
</dbReference>
<dbReference type="Gene3D" id="3.40.91.20">
    <property type="match status" value="1"/>
</dbReference>
<keyword evidence="1" id="KW-0255">Endonuclease</keyword>
<sequence length="222" mass="25665">MKVETYSYRYAEEILQHPRFEVAYNELMMVCRECPVPIYQGKSGSQSQLEVIQQIMNTYFLLRFEELDWEKEPRATPDTSDDALRSDFRKCYIDPDTKEVILKLQIEVEFGNVASSYRNYFKFQLSFSYDLTDICILIVPSYELCKRIDSGVSNYEKTIREIPAAKLSVTVPTLVIGLFDDGSTAWNVKDITEDLKVLKGALKDTYAQHCEIVKGYINALKV</sequence>
<comment type="caution">
    <text evidence="1">The sequence shown here is derived from an EMBL/GenBank/DDBJ whole genome shotgun (WGS) entry which is preliminary data.</text>
</comment>
<dbReference type="Proteomes" id="UP001365619">
    <property type="component" value="Unassembled WGS sequence"/>
</dbReference>
<dbReference type="InterPro" id="IPR011338">
    <property type="entry name" value="BamHI/BglII/BstY"/>
</dbReference>
<keyword evidence="2" id="KW-1185">Reference proteome</keyword>
<keyword evidence="1" id="KW-0378">Hydrolase</keyword>
<dbReference type="SUPFAM" id="SSF52980">
    <property type="entry name" value="Restriction endonuclease-like"/>
    <property type="match status" value="1"/>
</dbReference>
<organism evidence="1 2">
    <name type="scientific">Bacillus luti</name>
    <dbReference type="NCBI Taxonomy" id="2026191"/>
    <lineage>
        <taxon>Bacteria</taxon>
        <taxon>Bacillati</taxon>
        <taxon>Bacillota</taxon>
        <taxon>Bacilli</taxon>
        <taxon>Bacillales</taxon>
        <taxon>Bacillaceae</taxon>
        <taxon>Bacillus</taxon>
        <taxon>Bacillus cereus group</taxon>
    </lineage>
</organism>
<evidence type="ECO:0000313" key="2">
    <source>
        <dbReference type="Proteomes" id="UP001365619"/>
    </source>
</evidence>
<gene>
    <name evidence="1" type="ORF">WBS43_23830</name>
</gene>
<accession>A0ABU8HYN3</accession>
<proteinExistence type="predicted"/>
<name>A0ABU8HYN3_9BACI</name>
<evidence type="ECO:0000313" key="1">
    <source>
        <dbReference type="EMBL" id="MEI5931737.1"/>
    </source>
</evidence>
<dbReference type="InterPro" id="IPR011335">
    <property type="entry name" value="Restrct_endonuc-II-like"/>
</dbReference>
<keyword evidence="1" id="KW-0540">Nuclease</keyword>
<protein>
    <submittedName>
        <fullName evidence="1">BglII/BstYI family type II restriction endonuclease</fullName>
    </submittedName>
</protein>
<dbReference type="EMBL" id="JBBAGW010000012">
    <property type="protein sequence ID" value="MEI5931737.1"/>
    <property type="molecule type" value="Genomic_DNA"/>
</dbReference>
<reference evidence="1 2" key="1">
    <citation type="submission" date="2024-03" db="EMBL/GenBank/DDBJ databases">
        <title>A Rare Waterborne Outbreak of Bacillus cereus in China: Epidemiologic Survey, Genomic Insights and Virulence Characteristics.</title>
        <authorList>
            <person name="Wang S."/>
        </authorList>
    </citation>
    <scope>NUCLEOTIDE SEQUENCE [LARGE SCALE GENOMIC DNA]</scope>
    <source>
        <strain evidence="1 2">BC008</strain>
    </source>
</reference>
<dbReference type="RefSeq" id="WP_185913768.1">
    <property type="nucleotide sequence ID" value="NZ_JBBAGV010000012.1"/>
</dbReference>
<dbReference type="Pfam" id="PF09195">
    <property type="entry name" value="Endonuc-BglII"/>
    <property type="match status" value="1"/>
</dbReference>
<dbReference type="GO" id="GO:0004519">
    <property type="term" value="F:endonuclease activity"/>
    <property type="evidence" value="ECO:0007669"/>
    <property type="project" value="UniProtKB-KW"/>
</dbReference>